<organism evidence="1 2">
    <name type="scientific">Schistosoma mattheei</name>
    <dbReference type="NCBI Taxonomy" id="31246"/>
    <lineage>
        <taxon>Eukaryota</taxon>
        <taxon>Metazoa</taxon>
        <taxon>Spiralia</taxon>
        <taxon>Lophotrochozoa</taxon>
        <taxon>Platyhelminthes</taxon>
        <taxon>Trematoda</taxon>
        <taxon>Digenea</taxon>
        <taxon>Strigeidida</taxon>
        <taxon>Schistosomatoidea</taxon>
        <taxon>Schistosomatidae</taxon>
        <taxon>Schistosoma</taxon>
    </lineage>
</organism>
<keyword evidence="2" id="KW-1185">Reference proteome</keyword>
<sequence>MQNRVNAELIRNIVESQLLNYDNTNFQANKNNWFTTLQDLSYLHKSSTSFLLPMWSHHSIILYCSSRVNAWKASCFLENQYKTAILQGTSIIV</sequence>
<dbReference type="Proteomes" id="UP000269396">
    <property type="component" value="Unassembled WGS sequence"/>
</dbReference>
<dbReference type="AlphaFoldDB" id="A0A183PY82"/>
<gene>
    <name evidence="1" type="ORF">SMTD_LOCUS19320</name>
</gene>
<name>A0A183PY82_9TREM</name>
<evidence type="ECO:0000313" key="1">
    <source>
        <dbReference type="EMBL" id="VDP79506.1"/>
    </source>
</evidence>
<reference evidence="1 2" key="1">
    <citation type="submission" date="2018-11" db="EMBL/GenBank/DDBJ databases">
        <authorList>
            <consortium name="Pathogen Informatics"/>
        </authorList>
    </citation>
    <scope>NUCLEOTIDE SEQUENCE [LARGE SCALE GENOMIC DNA]</scope>
    <source>
        <strain>Denwood</strain>
        <strain evidence="2">Zambia</strain>
    </source>
</reference>
<dbReference type="EMBL" id="UZAL01042090">
    <property type="protein sequence ID" value="VDP79506.1"/>
    <property type="molecule type" value="Genomic_DNA"/>
</dbReference>
<proteinExistence type="predicted"/>
<accession>A0A183PY82</accession>
<evidence type="ECO:0000313" key="2">
    <source>
        <dbReference type="Proteomes" id="UP000269396"/>
    </source>
</evidence>
<protein>
    <submittedName>
        <fullName evidence="1">Uncharacterized protein</fullName>
    </submittedName>
</protein>